<evidence type="ECO:0000313" key="4">
    <source>
        <dbReference type="EMBL" id="KYD08053.1"/>
    </source>
</evidence>
<feature type="coiled-coil region" evidence="1">
    <location>
        <begin position="99"/>
        <end position="129"/>
    </location>
</feature>
<feature type="region of interest" description="Disordered" evidence="2">
    <location>
        <begin position="69"/>
        <end position="94"/>
    </location>
</feature>
<evidence type="ECO:0000259" key="3">
    <source>
        <dbReference type="Pfam" id="PF12867"/>
    </source>
</evidence>
<dbReference type="Proteomes" id="UP000075683">
    <property type="component" value="Unassembled WGS sequence"/>
</dbReference>
<dbReference type="AlphaFoldDB" id="A0A150L6V3"/>
<evidence type="ECO:0000256" key="1">
    <source>
        <dbReference type="SAM" id="Coils"/>
    </source>
</evidence>
<dbReference type="STRING" id="301148.B4135_4210"/>
<proteinExistence type="predicted"/>
<protein>
    <recommendedName>
        <fullName evidence="3">DinB-like domain-containing protein</fullName>
    </recommendedName>
</protein>
<comment type="caution">
    <text evidence="4">The sequence shown here is derived from an EMBL/GenBank/DDBJ whole genome shotgun (WGS) entry which is preliminary data.</text>
</comment>
<dbReference type="Gene3D" id="1.20.120.450">
    <property type="entry name" value="dinb family like domain"/>
    <property type="match status" value="1"/>
</dbReference>
<dbReference type="OrthoDB" id="9798830at2"/>
<evidence type="ECO:0000256" key="2">
    <source>
        <dbReference type="SAM" id="MobiDB-lite"/>
    </source>
</evidence>
<dbReference type="SUPFAM" id="SSF109854">
    <property type="entry name" value="DinB/YfiT-like putative metalloenzymes"/>
    <property type="match status" value="1"/>
</dbReference>
<gene>
    <name evidence="4" type="ORF">B4135_4210</name>
</gene>
<evidence type="ECO:0000313" key="5">
    <source>
        <dbReference type="Proteomes" id="UP000075683"/>
    </source>
</evidence>
<dbReference type="EMBL" id="LQYT01000143">
    <property type="protein sequence ID" value="KYD08053.1"/>
    <property type="molecule type" value="Genomic_DNA"/>
</dbReference>
<dbReference type="Pfam" id="PF12867">
    <property type="entry name" value="DinB_2"/>
    <property type="match status" value="1"/>
</dbReference>
<dbReference type="InterPro" id="IPR034660">
    <property type="entry name" value="DinB/YfiT-like"/>
</dbReference>
<reference evidence="4 5" key="1">
    <citation type="submission" date="2016-01" db="EMBL/GenBank/DDBJ databases">
        <title>Draft Genome Sequences of Seven Thermophilic Sporeformers Isolated from Foods.</title>
        <authorList>
            <person name="Berendsen E.M."/>
            <person name="Wells-Bennik M.H."/>
            <person name="Krawcyk A.O."/>
            <person name="De Jong A."/>
            <person name="Holsappel S."/>
            <person name="Eijlander R.T."/>
            <person name="Kuipers O.P."/>
        </authorList>
    </citation>
    <scope>NUCLEOTIDE SEQUENCE [LARGE SCALE GENOMIC DNA]</scope>
    <source>
        <strain evidence="4 5">B4135</strain>
    </source>
</reference>
<name>A0A150L6V3_9BACI</name>
<dbReference type="RefSeq" id="WP_061570310.1">
    <property type="nucleotide sequence ID" value="NZ_LQYT01000143.1"/>
</dbReference>
<dbReference type="InterPro" id="IPR024775">
    <property type="entry name" value="DinB-like"/>
</dbReference>
<sequence>MVFSPLSLLQMLRKFGWKEESWFLPLASAIEGVTAAEAAWRPDEHTNSIWQILNHLNYYNERVLEQLQGKEPAPQTITNTETFGPPGDPDDRKGWEETLRRTRQIAQGIEEALEKLDDKDLEKEGFLEKLAAWIMHDTYHTGQIVLLRKMQGTWPAQRE</sequence>
<keyword evidence="1" id="KW-0175">Coiled coil</keyword>
<feature type="domain" description="DinB-like" evidence="3">
    <location>
        <begin position="27"/>
        <end position="144"/>
    </location>
</feature>
<organism evidence="4 5">
    <name type="scientific">Caldibacillus debilis</name>
    <dbReference type="NCBI Taxonomy" id="301148"/>
    <lineage>
        <taxon>Bacteria</taxon>
        <taxon>Bacillati</taxon>
        <taxon>Bacillota</taxon>
        <taxon>Bacilli</taxon>
        <taxon>Bacillales</taxon>
        <taxon>Bacillaceae</taxon>
        <taxon>Caldibacillus</taxon>
    </lineage>
</organism>
<accession>A0A150L6V3</accession>